<sequence length="272" mass="28488">MLPLSERQLRLAKLDPNSSTSLAQPCIAPQYVQKHRTSVAAGAPLTKKKSLPKTENLLSKTVASLSSEMAEMKRLLQSLQPLVPTAPTKTVSVNESDFQPPDMIDLDALSMSASNSHFLDEELVDSAMQSGPPQDALSSLSAAGGSSGGSVHSSSAGQSSPDDILSILQMATAHLGLDRSVQPAQSNVFFRQKADTMFTMPQWRTVAASHQMGPPFSAEWPCLGPRSSSSPALGLASGSTSQLTDCEPAGLNTIGGGEVSSSLSCKGFEVLC</sequence>
<dbReference type="AlphaFoldDB" id="A0A7J6D0T4"/>
<reference evidence="2 3" key="1">
    <citation type="submission" date="2020-04" db="EMBL/GenBank/DDBJ databases">
        <title>Chromosome-level genome assembly of a cyprinid fish Onychostoma macrolepis by integration of Nanopore Sequencing, Bionano and Hi-C technology.</title>
        <authorList>
            <person name="Wang D."/>
        </authorList>
    </citation>
    <scope>NUCLEOTIDE SEQUENCE [LARGE SCALE GENOMIC DNA]</scope>
    <source>
        <strain evidence="2">SWU-2019</strain>
        <tissue evidence="2">Muscle</tissue>
    </source>
</reference>
<protein>
    <submittedName>
        <fullName evidence="2">Uncharacterized protein</fullName>
    </submittedName>
</protein>
<keyword evidence="3" id="KW-1185">Reference proteome</keyword>
<accession>A0A7J6D0T4</accession>
<dbReference type="Proteomes" id="UP000579812">
    <property type="component" value="Unassembled WGS sequence"/>
</dbReference>
<comment type="caution">
    <text evidence="2">The sequence shown here is derived from an EMBL/GenBank/DDBJ whole genome shotgun (WGS) entry which is preliminary data.</text>
</comment>
<evidence type="ECO:0000313" key="2">
    <source>
        <dbReference type="EMBL" id="KAF4112817.1"/>
    </source>
</evidence>
<dbReference type="EMBL" id="JAAMOB010000005">
    <property type="protein sequence ID" value="KAF4112817.1"/>
    <property type="molecule type" value="Genomic_DNA"/>
</dbReference>
<gene>
    <name evidence="2" type="ORF">G5714_005362</name>
</gene>
<feature type="compositionally biased region" description="Low complexity" evidence="1">
    <location>
        <begin position="136"/>
        <end position="160"/>
    </location>
</feature>
<organism evidence="2 3">
    <name type="scientific">Onychostoma macrolepis</name>
    <dbReference type="NCBI Taxonomy" id="369639"/>
    <lineage>
        <taxon>Eukaryota</taxon>
        <taxon>Metazoa</taxon>
        <taxon>Chordata</taxon>
        <taxon>Craniata</taxon>
        <taxon>Vertebrata</taxon>
        <taxon>Euteleostomi</taxon>
        <taxon>Actinopterygii</taxon>
        <taxon>Neopterygii</taxon>
        <taxon>Teleostei</taxon>
        <taxon>Ostariophysi</taxon>
        <taxon>Cypriniformes</taxon>
        <taxon>Cyprinidae</taxon>
        <taxon>Acrossocheilinae</taxon>
        <taxon>Onychostoma</taxon>
    </lineage>
</organism>
<evidence type="ECO:0000256" key="1">
    <source>
        <dbReference type="SAM" id="MobiDB-lite"/>
    </source>
</evidence>
<feature type="region of interest" description="Disordered" evidence="1">
    <location>
        <begin position="127"/>
        <end position="160"/>
    </location>
</feature>
<evidence type="ECO:0000313" key="3">
    <source>
        <dbReference type="Proteomes" id="UP000579812"/>
    </source>
</evidence>
<name>A0A7J6D0T4_9TELE</name>
<proteinExistence type="predicted"/>